<evidence type="ECO:0000313" key="3">
    <source>
        <dbReference type="EMBL" id="GAA4470399.1"/>
    </source>
</evidence>
<dbReference type="SUPFAM" id="SSF53328">
    <property type="entry name" value="Formyltransferase"/>
    <property type="match status" value="1"/>
</dbReference>
<dbReference type="InterPro" id="IPR007235">
    <property type="entry name" value="Glyco_trans_28_C"/>
</dbReference>
<dbReference type="Gene3D" id="3.40.50.2000">
    <property type="entry name" value="Glycogen Phosphorylase B"/>
    <property type="match status" value="1"/>
</dbReference>
<evidence type="ECO:0000259" key="2">
    <source>
        <dbReference type="Pfam" id="PF04101"/>
    </source>
</evidence>
<dbReference type="InterPro" id="IPR020023">
    <property type="entry name" value="PseG"/>
</dbReference>
<comment type="caution">
    <text evidence="3">The sequence shown here is derived from an EMBL/GenBank/DDBJ whole genome shotgun (WGS) entry which is preliminary data.</text>
</comment>
<evidence type="ECO:0008006" key="5">
    <source>
        <dbReference type="Google" id="ProtNLM"/>
    </source>
</evidence>
<dbReference type="Proteomes" id="UP001500840">
    <property type="component" value="Unassembled WGS sequence"/>
</dbReference>
<protein>
    <recommendedName>
        <fullName evidence="5">UDP-2,4-diacetamido-2,4,6-trideoxy-beta-L-altropyranose hydrolase</fullName>
    </recommendedName>
</protein>
<sequence>MKLMIRADASSEIGTGHVMRMIALAQAWQDRGGTPVIATARCPDSLKQRLASEHIGHVQLNDVEMGSLADATETAKLALELDADWIVLDGYHFDIEYQRAIRSTTGRKLLVVDDCEANKPRCADAILNQNIYADELDYQSEVQGCVNLLGLKYVLLRREFTQSVTAARSERHQVQRVLVTLGGGDPDNVTAKVLKLLETSTNRCLEIRVIIGAANPFFETLRTTATQSRHKIEFLQNVTDMSSQFIWADAVVTAAGSTCWEWLLFGLRGAVVEIADNQSRIAQTLAHREMALNLGWHQDLSGPHVQHCLESLIETPLPPPRAETRSLAIDTHGARRVCAVMSPQLKITIATSLSGWLLPHLNQWRDELVAQGHAVEIVGELTHPTEGDLLFLLSYWSIVPGHVLQKFSHCLVVHESELPHGRGWSPVSWAVLDGQSVVPGCLLEASANVDAGEIYYRDQMTLEGDELLDEIRELQAQMTFRLCNRFIANYPAVSACGMPQQGTPTYLPRRGPSDSQLDPEKSIAEQFDLLRIVDNESYPAFFEWRGQRYQLAISKSEQPQQ</sequence>
<dbReference type="InterPro" id="IPR002376">
    <property type="entry name" value="Formyl_transf_N"/>
</dbReference>
<feature type="domain" description="Glycosyl transferase family 28 C-terminal" evidence="2">
    <location>
        <begin position="187"/>
        <end position="294"/>
    </location>
</feature>
<keyword evidence="4" id="KW-1185">Reference proteome</keyword>
<evidence type="ECO:0000259" key="1">
    <source>
        <dbReference type="Pfam" id="PF00551"/>
    </source>
</evidence>
<name>A0ABP8NSZ6_9BACT</name>
<gene>
    <name evidence="3" type="ORF">GCM10023156_63610</name>
</gene>
<evidence type="ECO:0000313" key="4">
    <source>
        <dbReference type="Proteomes" id="UP001500840"/>
    </source>
</evidence>
<accession>A0ABP8NSZ6</accession>
<dbReference type="Pfam" id="PF04101">
    <property type="entry name" value="Glyco_tran_28_C"/>
    <property type="match status" value="1"/>
</dbReference>
<dbReference type="EMBL" id="BAABGA010000112">
    <property type="protein sequence ID" value="GAA4470399.1"/>
    <property type="molecule type" value="Genomic_DNA"/>
</dbReference>
<dbReference type="RefSeq" id="WP_345327739.1">
    <property type="nucleotide sequence ID" value="NZ_BAABGA010000112.1"/>
</dbReference>
<dbReference type="Gene3D" id="3.40.50.12230">
    <property type="match status" value="1"/>
</dbReference>
<dbReference type="NCBIfam" id="TIGR03590">
    <property type="entry name" value="PseG"/>
    <property type="match status" value="1"/>
</dbReference>
<organism evidence="3 4">
    <name type="scientific">Novipirellula rosea</name>
    <dbReference type="NCBI Taxonomy" id="1031540"/>
    <lineage>
        <taxon>Bacteria</taxon>
        <taxon>Pseudomonadati</taxon>
        <taxon>Planctomycetota</taxon>
        <taxon>Planctomycetia</taxon>
        <taxon>Pirellulales</taxon>
        <taxon>Pirellulaceae</taxon>
        <taxon>Novipirellula</taxon>
    </lineage>
</organism>
<proteinExistence type="predicted"/>
<dbReference type="Pfam" id="PF00551">
    <property type="entry name" value="Formyl_trans_N"/>
    <property type="match status" value="1"/>
</dbReference>
<feature type="domain" description="Formyl transferase N-terminal" evidence="1">
    <location>
        <begin position="381"/>
        <end position="466"/>
    </location>
</feature>
<reference evidence="4" key="1">
    <citation type="journal article" date="2019" name="Int. J. Syst. Evol. Microbiol.">
        <title>The Global Catalogue of Microorganisms (GCM) 10K type strain sequencing project: providing services to taxonomists for standard genome sequencing and annotation.</title>
        <authorList>
            <consortium name="The Broad Institute Genomics Platform"/>
            <consortium name="The Broad Institute Genome Sequencing Center for Infectious Disease"/>
            <person name="Wu L."/>
            <person name="Ma J."/>
        </authorList>
    </citation>
    <scope>NUCLEOTIDE SEQUENCE [LARGE SCALE GENOMIC DNA]</scope>
    <source>
        <strain evidence="4">JCM 17759</strain>
    </source>
</reference>
<dbReference type="Gene3D" id="3.40.50.11190">
    <property type="match status" value="1"/>
</dbReference>
<dbReference type="InterPro" id="IPR036477">
    <property type="entry name" value="Formyl_transf_N_sf"/>
</dbReference>